<comment type="caution">
    <text evidence="2">The sequence shown here is derived from an EMBL/GenBank/DDBJ whole genome shotgun (WGS) entry which is preliminary data.</text>
</comment>
<organism evidence="2 3">
    <name type="scientific">Gigaspora margarita</name>
    <dbReference type="NCBI Taxonomy" id="4874"/>
    <lineage>
        <taxon>Eukaryota</taxon>
        <taxon>Fungi</taxon>
        <taxon>Fungi incertae sedis</taxon>
        <taxon>Mucoromycota</taxon>
        <taxon>Glomeromycotina</taxon>
        <taxon>Glomeromycetes</taxon>
        <taxon>Diversisporales</taxon>
        <taxon>Gigasporaceae</taxon>
        <taxon>Gigaspora</taxon>
    </lineage>
</organism>
<reference evidence="2 3" key="1">
    <citation type="submission" date="2021-06" db="EMBL/GenBank/DDBJ databases">
        <authorList>
            <person name="Kallberg Y."/>
            <person name="Tangrot J."/>
            <person name="Rosling A."/>
        </authorList>
    </citation>
    <scope>NUCLEOTIDE SEQUENCE [LARGE SCALE GENOMIC DNA]</scope>
    <source>
        <strain evidence="2 3">120-4 pot B 10/14</strain>
    </source>
</reference>
<evidence type="ECO:0000313" key="3">
    <source>
        <dbReference type="Proteomes" id="UP000789901"/>
    </source>
</evidence>
<sequence length="201" mass="23421">MPSIAHPETVWLIRRLSEKVEWLKLKIGKNVSEEASSSINEREEEIRGNKKEKSKKNYNEKIDCLDLVENIQEIPDKKKCKEILLLTECGISNYGTKEVQKQLTENKVAGLAKHNNLTESIIRNVKQATVFDKMELVTTKKLYEQVYEDTKKKKSNSNSFQKNNRRMHISSPKSIHEETSGFVLKEILQRLDDIERRYIGD</sequence>
<gene>
    <name evidence="2" type="ORF">GMARGA_LOCUS16577</name>
</gene>
<feature type="region of interest" description="Disordered" evidence="1">
    <location>
        <begin position="153"/>
        <end position="174"/>
    </location>
</feature>
<evidence type="ECO:0000313" key="2">
    <source>
        <dbReference type="EMBL" id="CAG8752744.1"/>
    </source>
</evidence>
<accession>A0ABN7VCS9</accession>
<evidence type="ECO:0000256" key="1">
    <source>
        <dbReference type="SAM" id="MobiDB-lite"/>
    </source>
</evidence>
<proteinExistence type="predicted"/>
<keyword evidence="3" id="KW-1185">Reference proteome</keyword>
<feature type="region of interest" description="Disordered" evidence="1">
    <location>
        <begin position="34"/>
        <end position="53"/>
    </location>
</feature>
<feature type="compositionally biased region" description="Basic and acidic residues" evidence="1">
    <location>
        <begin position="40"/>
        <end position="53"/>
    </location>
</feature>
<name>A0ABN7VCS9_GIGMA</name>
<protein>
    <submittedName>
        <fullName evidence="2">33153_t:CDS:1</fullName>
    </submittedName>
</protein>
<dbReference type="EMBL" id="CAJVQB010012093">
    <property type="protein sequence ID" value="CAG8752744.1"/>
    <property type="molecule type" value="Genomic_DNA"/>
</dbReference>
<dbReference type="Proteomes" id="UP000789901">
    <property type="component" value="Unassembled WGS sequence"/>
</dbReference>